<dbReference type="OrthoDB" id="674604at2759"/>
<comment type="caution">
    <text evidence="5">The sequence shown here is derived from an EMBL/GenBank/DDBJ whole genome shotgun (WGS) entry which is preliminary data.</text>
</comment>
<dbReference type="PROSITE" id="PS50294">
    <property type="entry name" value="WD_REPEATS_REGION"/>
    <property type="match status" value="5"/>
</dbReference>
<dbReference type="CDD" id="cd00200">
    <property type="entry name" value="WD40"/>
    <property type="match status" value="1"/>
</dbReference>
<reference evidence="6" key="1">
    <citation type="submission" date="2017-10" db="EMBL/GenBank/DDBJ databases">
        <title>Rapid genome shrinkage in a self-fertile nematode reveals novel sperm competition proteins.</title>
        <authorList>
            <person name="Yin D."/>
            <person name="Schwarz E.M."/>
            <person name="Thomas C.G."/>
            <person name="Felde R.L."/>
            <person name="Korf I.F."/>
            <person name="Cutter A.D."/>
            <person name="Schartner C.M."/>
            <person name="Ralston E.J."/>
            <person name="Meyer B.J."/>
            <person name="Haag E.S."/>
        </authorList>
    </citation>
    <scope>NUCLEOTIDE SEQUENCE [LARGE SCALE GENOMIC DNA]</scope>
    <source>
        <strain evidence="6">JU1422</strain>
    </source>
</reference>
<evidence type="ECO:0000256" key="3">
    <source>
        <dbReference type="PROSITE-ProRule" id="PRU00221"/>
    </source>
</evidence>
<evidence type="ECO:0000259" key="4">
    <source>
        <dbReference type="Pfam" id="PF25175"/>
    </source>
</evidence>
<keyword evidence="1 3" id="KW-0853">WD repeat</keyword>
<dbReference type="InterPro" id="IPR020472">
    <property type="entry name" value="WD40_PAC1"/>
</dbReference>
<sequence>MNRQNPMNLNAAMANLIAAGQQPQMPPMQVPIPGHTLPPFLRQPQRPVPIATPMPVMTPAPAVVAPNYQKIAEIPDAHAKSVSCLKFSPNGRYLGSSGADRVVKIYNTHDFALEKMLTGHKLGINDFCWSNDSKVIFSVSDDKNVKMYDVDNVQCLKTMKGHTNYVFCIAVNPAGTIAASGAFDETVRVWDTRLGVCIRVLPAHQDPVTGVIFNRDGTLIASCSYDGFIRIWETEHYTCCKSLVEEDNPPVSHIKFSPNGKFILSSSLDDTLRLWDFGKGRNIKDYTGHLNSKYCIAAHFSITGGKWIVSGSENGKIVVWNIQTREVVQEIEAHDTDVMNTDCHPLTNMIASAGIEPELCIRIWKSDT</sequence>
<feature type="repeat" description="WD" evidence="3">
    <location>
        <begin position="159"/>
        <end position="200"/>
    </location>
</feature>
<dbReference type="PROSITE" id="PS50082">
    <property type="entry name" value="WD_REPEATS_2"/>
    <property type="match status" value="6"/>
</dbReference>
<keyword evidence="2" id="KW-0677">Repeat</keyword>
<feature type="repeat" description="WD" evidence="3">
    <location>
        <begin position="286"/>
        <end position="330"/>
    </location>
</feature>
<accession>A0A2G5T3I3</accession>
<dbReference type="Pfam" id="PF25175">
    <property type="entry name" value="Beta-prop_WDR5"/>
    <property type="match status" value="1"/>
</dbReference>
<dbReference type="SUPFAM" id="SSF50978">
    <property type="entry name" value="WD40 repeat-like"/>
    <property type="match status" value="1"/>
</dbReference>
<dbReference type="InterPro" id="IPR059122">
    <property type="entry name" value="Beta-prop_WDR5-like"/>
</dbReference>
<feature type="repeat" description="WD" evidence="3">
    <location>
        <begin position="75"/>
        <end position="107"/>
    </location>
</feature>
<evidence type="ECO:0000256" key="1">
    <source>
        <dbReference type="ARBA" id="ARBA00022574"/>
    </source>
</evidence>
<dbReference type="STRING" id="1611254.A0A2G5T3I3"/>
<evidence type="ECO:0000313" key="5">
    <source>
        <dbReference type="EMBL" id="PIC21964.1"/>
    </source>
</evidence>
<dbReference type="PRINTS" id="PR00320">
    <property type="entry name" value="GPROTEINBRPT"/>
</dbReference>
<dbReference type="AlphaFoldDB" id="A0A2G5T3I3"/>
<dbReference type="InterPro" id="IPR036322">
    <property type="entry name" value="WD40_repeat_dom_sf"/>
</dbReference>
<evidence type="ECO:0000256" key="2">
    <source>
        <dbReference type="ARBA" id="ARBA00022737"/>
    </source>
</evidence>
<dbReference type="GO" id="GO:0044666">
    <property type="term" value="C:MLL3/4 complex"/>
    <property type="evidence" value="ECO:0007669"/>
    <property type="project" value="UniProtKB-ARBA"/>
</dbReference>
<feature type="repeat" description="WD" evidence="3">
    <location>
        <begin position="244"/>
        <end position="285"/>
    </location>
</feature>
<dbReference type="SMART" id="SM00320">
    <property type="entry name" value="WD40"/>
    <property type="match status" value="7"/>
</dbReference>
<dbReference type="PANTHER" id="PTHR19879:SF9">
    <property type="entry name" value="TRANSCRIPTION INITIATION FACTOR TFIID SUBUNIT 5"/>
    <property type="match status" value="1"/>
</dbReference>
<protein>
    <recommendedName>
        <fullName evidence="4">WDR5-like beta-propeller domain-containing protein</fullName>
    </recommendedName>
</protein>
<keyword evidence="6" id="KW-1185">Reference proteome</keyword>
<feature type="domain" description="WDR5-like beta-propeller" evidence="4">
    <location>
        <begin position="77"/>
        <end position="365"/>
    </location>
</feature>
<dbReference type="PROSITE" id="PS00678">
    <property type="entry name" value="WD_REPEATS_1"/>
    <property type="match status" value="3"/>
</dbReference>
<feature type="repeat" description="WD" evidence="3">
    <location>
        <begin position="201"/>
        <end position="235"/>
    </location>
</feature>
<evidence type="ECO:0000313" key="6">
    <source>
        <dbReference type="Proteomes" id="UP000230233"/>
    </source>
</evidence>
<dbReference type="PANTHER" id="PTHR19879">
    <property type="entry name" value="TRANSCRIPTION INITIATION FACTOR TFIID"/>
    <property type="match status" value="1"/>
</dbReference>
<name>A0A2G5T3I3_9PELO</name>
<organism evidence="5 6">
    <name type="scientific">Caenorhabditis nigoni</name>
    <dbReference type="NCBI Taxonomy" id="1611254"/>
    <lineage>
        <taxon>Eukaryota</taxon>
        <taxon>Metazoa</taxon>
        <taxon>Ecdysozoa</taxon>
        <taxon>Nematoda</taxon>
        <taxon>Chromadorea</taxon>
        <taxon>Rhabditida</taxon>
        <taxon>Rhabditina</taxon>
        <taxon>Rhabditomorpha</taxon>
        <taxon>Rhabditoidea</taxon>
        <taxon>Rhabditidae</taxon>
        <taxon>Peloderinae</taxon>
        <taxon>Caenorhabditis</taxon>
    </lineage>
</organism>
<feature type="repeat" description="WD" evidence="3">
    <location>
        <begin position="117"/>
        <end position="158"/>
    </location>
</feature>
<dbReference type="Gene3D" id="2.130.10.10">
    <property type="entry name" value="YVTN repeat-like/Quinoprotein amine dehydrogenase"/>
    <property type="match status" value="1"/>
</dbReference>
<dbReference type="InterPro" id="IPR015943">
    <property type="entry name" value="WD40/YVTN_repeat-like_dom_sf"/>
</dbReference>
<proteinExistence type="predicted"/>
<dbReference type="InterPro" id="IPR001680">
    <property type="entry name" value="WD40_rpt"/>
</dbReference>
<dbReference type="PIRSF" id="PIRSF002394">
    <property type="entry name" value="GN-bd_beta"/>
    <property type="match status" value="1"/>
</dbReference>
<dbReference type="Proteomes" id="UP000230233">
    <property type="component" value="Chromosome X"/>
</dbReference>
<dbReference type="FunFam" id="2.130.10.10:FF:000228">
    <property type="entry name" value="COMPASS-like H3K4 histone methylase component WDR5A"/>
    <property type="match status" value="1"/>
</dbReference>
<dbReference type="InterPro" id="IPR019775">
    <property type="entry name" value="WD40_repeat_CS"/>
</dbReference>
<dbReference type="EMBL" id="PDUG01000006">
    <property type="protein sequence ID" value="PIC21964.1"/>
    <property type="molecule type" value="Genomic_DNA"/>
</dbReference>
<gene>
    <name evidence="5" type="primary">Cnig_chr_X.g26618</name>
    <name evidence="5" type="ORF">B9Z55_026618</name>
</gene>